<sequence>MSKLFEDSNKESAEIASAAGSSQDDLKASTQHNEDVFIDPQGAKYDLELDPGVTHDMLNKRFNLDGEVAELDQLGDSFKKERTFWGKIRALEFETNFKNKQHMVYMLGAFASFAGILSGIDQSIISGASLGMNKMLDLSTHEASLVSSLMPLGAMAGSIIMTPLNEWFGRKTSIIISCLWYTLGAILCAAANSHHIMYAGRFILGVGVGIEGGCVGIYVSESVPSTVRGNLVSLYQFNIALGELFGYIIGIIFFDVYGGWRFMVGSSLVFSTILLVGLFFLPESPRWLVHKGRVGEAWNVWKRLRDTSQDTARVEFLEMTQVAKQDEELHKEESRFQAWFDLVRIPRNRRALVYAIMMISLGQLTGINAIMYYMSTLMQNIGFDDKQAVAMSMVGGAALLIGTIPAILWMDRFGRRTWSMTIIVFSLGLVLVGIGYKININTHLAAAEGVYLSGQILYNMAFGSYSALTWVLPSESFSLATRSVGMTVCSTFLYLWAFTVTYNFERMQNAMTYTGLTLGFYGGIAVVIGIPYQLFFMPETKNKTLEEIDDIFSKPTREIVKENTRNMKRFLSRFGRK</sequence>
<organism evidence="11 12">
    <name type="scientific">Lachancea fermentati</name>
    <name type="common">Zygosaccharomyces fermentati</name>
    <dbReference type="NCBI Taxonomy" id="4955"/>
    <lineage>
        <taxon>Eukaryota</taxon>
        <taxon>Fungi</taxon>
        <taxon>Dikarya</taxon>
        <taxon>Ascomycota</taxon>
        <taxon>Saccharomycotina</taxon>
        <taxon>Saccharomycetes</taxon>
        <taxon>Saccharomycetales</taxon>
        <taxon>Saccharomycetaceae</taxon>
        <taxon>Lachancea</taxon>
    </lineage>
</organism>
<keyword evidence="3 7" id="KW-0813">Transport</keyword>
<comment type="similarity">
    <text evidence="2 7">Belongs to the major facilitator superfamily. Sugar transporter (TC 2.A.1.1) family.</text>
</comment>
<feature type="transmembrane region" description="Helical" evidence="9">
    <location>
        <begin position="351"/>
        <end position="375"/>
    </location>
</feature>
<dbReference type="GO" id="GO:0015798">
    <property type="term" value="P:myo-inositol transport"/>
    <property type="evidence" value="ECO:0007669"/>
    <property type="project" value="UniProtKB-ARBA"/>
</dbReference>
<dbReference type="Gene3D" id="1.20.1250.20">
    <property type="entry name" value="MFS general substrate transporter like domains"/>
    <property type="match status" value="1"/>
</dbReference>
<feature type="transmembrane region" description="Helical" evidence="9">
    <location>
        <begin position="387"/>
        <end position="410"/>
    </location>
</feature>
<dbReference type="InterPro" id="IPR050814">
    <property type="entry name" value="Myo-inositol_Transporter"/>
</dbReference>
<dbReference type="EMBL" id="LT598488">
    <property type="protein sequence ID" value="SCW01919.1"/>
    <property type="molecule type" value="Genomic_DNA"/>
</dbReference>
<feature type="transmembrane region" description="Helical" evidence="9">
    <location>
        <begin position="104"/>
        <end position="125"/>
    </location>
</feature>
<evidence type="ECO:0000256" key="7">
    <source>
        <dbReference type="RuleBase" id="RU003346"/>
    </source>
</evidence>
<dbReference type="PROSITE" id="PS00217">
    <property type="entry name" value="SUGAR_TRANSPORT_2"/>
    <property type="match status" value="1"/>
</dbReference>
<dbReference type="NCBIfam" id="TIGR00879">
    <property type="entry name" value="SP"/>
    <property type="match status" value="1"/>
</dbReference>
<name>A0A1G4MDV4_LACFM</name>
<evidence type="ECO:0000256" key="2">
    <source>
        <dbReference type="ARBA" id="ARBA00010992"/>
    </source>
</evidence>
<evidence type="ECO:0000256" key="6">
    <source>
        <dbReference type="ARBA" id="ARBA00023136"/>
    </source>
</evidence>
<dbReference type="PROSITE" id="PS00216">
    <property type="entry name" value="SUGAR_TRANSPORT_1"/>
    <property type="match status" value="1"/>
</dbReference>
<dbReference type="OrthoDB" id="6339427at2759"/>
<feature type="region of interest" description="Disordered" evidence="8">
    <location>
        <begin position="1"/>
        <end position="30"/>
    </location>
</feature>
<dbReference type="InterPro" id="IPR003663">
    <property type="entry name" value="Sugar/inositol_transpt"/>
</dbReference>
<accession>A0A1G4MDV4</accession>
<evidence type="ECO:0000256" key="8">
    <source>
        <dbReference type="SAM" id="MobiDB-lite"/>
    </source>
</evidence>
<feature type="transmembrane region" description="Helical" evidence="9">
    <location>
        <begin position="417"/>
        <end position="436"/>
    </location>
</feature>
<evidence type="ECO:0000256" key="5">
    <source>
        <dbReference type="ARBA" id="ARBA00022989"/>
    </source>
</evidence>
<evidence type="ECO:0000256" key="9">
    <source>
        <dbReference type="SAM" id="Phobius"/>
    </source>
</evidence>
<dbReference type="GO" id="GO:0016020">
    <property type="term" value="C:membrane"/>
    <property type="evidence" value="ECO:0007669"/>
    <property type="project" value="UniProtKB-SubCell"/>
</dbReference>
<reference evidence="12" key="1">
    <citation type="submission" date="2016-03" db="EMBL/GenBank/DDBJ databases">
        <authorList>
            <person name="Devillers H."/>
        </authorList>
    </citation>
    <scope>NUCLEOTIDE SEQUENCE [LARGE SCALE GENOMIC DNA]</scope>
</reference>
<proteinExistence type="inferred from homology"/>
<feature type="transmembrane region" description="Helical" evidence="9">
    <location>
        <begin position="484"/>
        <end position="504"/>
    </location>
</feature>
<dbReference type="InterPro" id="IPR036259">
    <property type="entry name" value="MFS_trans_sf"/>
</dbReference>
<evidence type="ECO:0000313" key="11">
    <source>
        <dbReference type="EMBL" id="SCW01919.1"/>
    </source>
</evidence>
<dbReference type="SUPFAM" id="SSF103473">
    <property type="entry name" value="MFS general substrate transporter"/>
    <property type="match status" value="1"/>
</dbReference>
<dbReference type="PANTHER" id="PTHR48020">
    <property type="entry name" value="PROTON MYO-INOSITOL COTRANSPORTER"/>
    <property type="match status" value="1"/>
</dbReference>
<keyword evidence="5 9" id="KW-1133">Transmembrane helix</keyword>
<feature type="transmembrane region" description="Helical" evidence="9">
    <location>
        <begin position="456"/>
        <end position="472"/>
    </location>
</feature>
<dbReference type="Proteomes" id="UP000190831">
    <property type="component" value="Chromosome E"/>
</dbReference>
<dbReference type="InterPro" id="IPR005828">
    <property type="entry name" value="MFS_sugar_transport-like"/>
</dbReference>
<evidence type="ECO:0000256" key="1">
    <source>
        <dbReference type="ARBA" id="ARBA00004141"/>
    </source>
</evidence>
<dbReference type="AlphaFoldDB" id="A0A1G4MDV4"/>
<dbReference type="Pfam" id="PF00083">
    <property type="entry name" value="Sugar_tr"/>
    <property type="match status" value="1"/>
</dbReference>
<dbReference type="GO" id="GO:0022857">
    <property type="term" value="F:transmembrane transporter activity"/>
    <property type="evidence" value="ECO:0007669"/>
    <property type="project" value="InterPro"/>
</dbReference>
<feature type="transmembrane region" description="Helical" evidence="9">
    <location>
        <begin position="174"/>
        <end position="192"/>
    </location>
</feature>
<dbReference type="FunFam" id="1.20.1250.20:FF:000134">
    <property type="entry name" value="MFS sugar transporter protein"/>
    <property type="match status" value="1"/>
</dbReference>
<keyword evidence="6 9" id="KW-0472">Membrane</keyword>
<dbReference type="InterPro" id="IPR005829">
    <property type="entry name" value="Sugar_transporter_CS"/>
</dbReference>
<evidence type="ECO:0000313" key="12">
    <source>
        <dbReference type="Proteomes" id="UP000190831"/>
    </source>
</evidence>
<evidence type="ECO:0000256" key="3">
    <source>
        <dbReference type="ARBA" id="ARBA00022448"/>
    </source>
</evidence>
<evidence type="ECO:0000256" key="4">
    <source>
        <dbReference type="ARBA" id="ARBA00022692"/>
    </source>
</evidence>
<dbReference type="PROSITE" id="PS50850">
    <property type="entry name" value="MFS"/>
    <property type="match status" value="1"/>
</dbReference>
<feature type="transmembrane region" description="Helical" evidence="9">
    <location>
        <begin position="510"/>
        <end position="535"/>
    </location>
</feature>
<feature type="domain" description="Major facilitator superfamily (MFS) profile" evidence="10">
    <location>
        <begin position="107"/>
        <end position="541"/>
    </location>
</feature>
<protein>
    <submittedName>
        <fullName evidence="11">LAFE_0E10154g1_1</fullName>
    </submittedName>
</protein>
<dbReference type="OMA" id="AIMYNMS"/>
<feature type="transmembrane region" description="Helical" evidence="9">
    <location>
        <begin position="260"/>
        <end position="281"/>
    </location>
</feature>
<evidence type="ECO:0000259" key="10">
    <source>
        <dbReference type="PROSITE" id="PS50850"/>
    </source>
</evidence>
<keyword evidence="4 9" id="KW-0812">Transmembrane</keyword>
<keyword evidence="12" id="KW-1185">Reference proteome</keyword>
<feature type="transmembrane region" description="Helical" evidence="9">
    <location>
        <begin position="198"/>
        <end position="219"/>
    </location>
</feature>
<feature type="transmembrane region" description="Helical" evidence="9">
    <location>
        <begin position="231"/>
        <end position="254"/>
    </location>
</feature>
<dbReference type="GO" id="GO:0015791">
    <property type="term" value="P:polyol transmembrane transport"/>
    <property type="evidence" value="ECO:0007669"/>
    <property type="project" value="UniProtKB-ARBA"/>
</dbReference>
<comment type="subcellular location">
    <subcellularLocation>
        <location evidence="1">Membrane</location>
        <topology evidence="1">Multi-pass membrane protein</topology>
    </subcellularLocation>
</comment>
<dbReference type="InterPro" id="IPR020846">
    <property type="entry name" value="MFS_dom"/>
</dbReference>
<dbReference type="PRINTS" id="PR00171">
    <property type="entry name" value="SUGRTRNSPORT"/>
</dbReference>
<dbReference type="PANTHER" id="PTHR48020:SF9">
    <property type="entry name" value="MAJOR FACILITATOR SUPERFAMILY (MFS) PROFILE DOMAIN-CONTAINING PROTEIN"/>
    <property type="match status" value="1"/>
</dbReference>
<feature type="compositionally biased region" description="Basic and acidic residues" evidence="8">
    <location>
        <begin position="1"/>
        <end position="13"/>
    </location>
</feature>
<gene>
    <name evidence="11" type="ORF">LAFE_0E10154G</name>
</gene>
<feature type="transmembrane region" description="Helical" evidence="9">
    <location>
        <begin position="145"/>
        <end position="162"/>
    </location>
</feature>